<dbReference type="EMBL" id="JAESDN010000002">
    <property type="protein sequence ID" value="KAG7054541.1"/>
    <property type="molecule type" value="Genomic_DNA"/>
</dbReference>
<name>A0A9P7REH5_9PEZI</name>
<feature type="compositionally biased region" description="Basic and acidic residues" evidence="1">
    <location>
        <begin position="62"/>
        <end position="71"/>
    </location>
</feature>
<evidence type="ECO:0000313" key="3">
    <source>
        <dbReference type="Proteomes" id="UP000699042"/>
    </source>
</evidence>
<evidence type="ECO:0000313" key="2">
    <source>
        <dbReference type="EMBL" id="KAG7054541.1"/>
    </source>
</evidence>
<accession>A0A9P7REH5</accession>
<sequence length="71" mass="7781">MTLDVCIAERQPQSSEDASPDHSDSGLFMSSLVFLFLYDEETVRSQRAADACVGEETVSGDQKQHEEKGAT</sequence>
<gene>
    <name evidence="2" type="ORF">JMJ77_007020</name>
</gene>
<comment type="caution">
    <text evidence="2">The sequence shown here is derived from an EMBL/GenBank/DDBJ whole genome shotgun (WGS) entry which is preliminary data.</text>
</comment>
<feature type="region of interest" description="Disordered" evidence="1">
    <location>
        <begin position="1"/>
        <end position="25"/>
    </location>
</feature>
<reference evidence="2" key="1">
    <citation type="submission" date="2021-05" db="EMBL/GenBank/DDBJ databases">
        <title>Comparative genomics of three Colletotrichum scovillei strains and genetic complementation revealed genes involved fungal growth and virulence on chili pepper.</title>
        <authorList>
            <person name="Hsieh D.-K."/>
            <person name="Chuang S.-C."/>
            <person name="Chen C.-Y."/>
            <person name="Chao Y.-T."/>
            <person name="Lu M.-Y.J."/>
            <person name="Lee M.-H."/>
            <person name="Shih M.-C."/>
        </authorList>
    </citation>
    <scope>NUCLEOTIDE SEQUENCE</scope>
    <source>
        <strain evidence="2">Coll-153</strain>
    </source>
</reference>
<proteinExistence type="predicted"/>
<dbReference type="AlphaFoldDB" id="A0A9P7REH5"/>
<protein>
    <submittedName>
        <fullName evidence="2">Uncharacterized protein</fullName>
    </submittedName>
</protein>
<evidence type="ECO:0000256" key="1">
    <source>
        <dbReference type="SAM" id="MobiDB-lite"/>
    </source>
</evidence>
<feature type="region of interest" description="Disordered" evidence="1">
    <location>
        <begin position="48"/>
        <end position="71"/>
    </location>
</feature>
<keyword evidence="3" id="KW-1185">Reference proteome</keyword>
<dbReference type="Proteomes" id="UP000699042">
    <property type="component" value="Unassembled WGS sequence"/>
</dbReference>
<organism evidence="2 3">
    <name type="scientific">Colletotrichum scovillei</name>
    <dbReference type="NCBI Taxonomy" id="1209932"/>
    <lineage>
        <taxon>Eukaryota</taxon>
        <taxon>Fungi</taxon>
        <taxon>Dikarya</taxon>
        <taxon>Ascomycota</taxon>
        <taxon>Pezizomycotina</taxon>
        <taxon>Sordariomycetes</taxon>
        <taxon>Hypocreomycetidae</taxon>
        <taxon>Glomerellales</taxon>
        <taxon>Glomerellaceae</taxon>
        <taxon>Colletotrichum</taxon>
        <taxon>Colletotrichum acutatum species complex</taxon>
    </lineage>
</organism>